<sequence>MKKEVEVDLLEQNSAFKKSIQKIKRRKLIFWLITPIALVSTVAGATYFAIKNSKISTKTKITLSEFKNKAKGIKLSSNLMLNQLIDNIVKNYELNKNKMLNGEDFDIHKFISTYISNNLSFLDQKQINFKYLDLKKYDDNSFEITYEVTLNYKNMDGGFESNKIKGTPRSKYYFKSKQKVPLNLSSEELSNNEKLNNLIQNNIEKFKQIIRKRKDPNDTKGDKWFASDDFRKEIWDLFKEIFKEANTYPLTYPQSEYEIDKYLGSLKKDEEDNAYKYVEWNPNKGLNSLTIDFCYKNKKNNTKHNQKRWILTIEDI</sequence>
<feature type="transmembrane region" description="Helical" evidence="1">
    <location>
        <begin position="28"/>
        <end position="50"/>
    </location>
</feature>
<proteinExistence type="predicted"/>
<evidence type="ECO:0000256" key="1">
    <source>
        <dbReference type="SAM" id="Phobius"/>
    </source>
</evidence>
<keyword evidence="1" id="KW-0812">Transmembrane</keyword>
<organism evidence="2 3">
    <name type="scientific">Metamycoplasma faucium</name>
    <dbReference type="NCBI Taxonomy" id="56142"/>
    <lineage>
        <taxon>Bacteria</taxon>
        <taxon>Bacillati</taxon>
        <taxon>Mycoplasmatota</taxon>
        <taxon>Mycoplasmoidales</taxon>
        <taxon>Metamycoplasmataceae</taxon>
        <taxon>Metamycoplasma</taxon>
    </lineage>
</organism>
<dbReference type="Proteomes" id="UP001622612">
    <property type="component" value="Chromosome"/>
</dbReference>
<keyword evidence="1" id="KW-0472">Membrane</keyword>
<accession>A0ABZ2TKR2</accession>
<evidence type="ECO:0000313" key="3">
    <source>
        <dbReference type="Proteomes" id="UP001622612"/>
    </source>
</evidence>
<reference evidence="2" key="1">
    <citation type="submission" date="2021-11" db="EMBL/GenBank/DDBJ databases">
        <title>The first genome sequence of unculturable Mycoplasma faucium obtained by de novo assembly of metagenomic reads.</title>
        <authorList>
            <person name="Sabat A.J."/>
            <person name="Bathoorn E."/>
            <person name="Akkerboom V."/>
            <person name="Friedrich A.W."/>
        </authorList>
    </citation>
    <scope>NUCLEOTIDE SEQUENCE [LARGE SCALE GENOMIC DNA]</scope>
    <source>
        <strain evidence="2">UMCG-MFM1</strain>
    </source>
</reference>
<name>A0ABZ2TKR2_9BACT</name>
<keyword evidence="3" id="KW-1185">Reference proteome</keyword>
<keyword evidence="1" id="KW-1133">Transmembrane helix</keyword>
<protein>
    <submittedName>
        <fullName evidence="2">Uncharacterized protein</fullName>
    </submittedName>
</protein>
<dbReference type="EMBL" id="CP088155">
    <property type="protein sequence ID" value="WYM97042.1"/>
    <property type="molecule type" value="Genomic_DNA"/>
</dbReference>
<evidence type="ECO:0000313" key="2">
    <source>
        <dbReference type="EMBL" id="WYM97042.1"/>
    </source>
</evidence>
<gene>
    <name evidence="2" type="ORF">LQ356_02360</name>
</gene>
<dbReference type="RefSeq" id="WP_405311252.1">
    <property type="nucleotide sequence ID" value="NZ_CP088155.1"/>
</dbReference>